<evidence type="ECO:0000256" key="6">
    <source>
        <dbReference type="HAMAP-Rule" id="MF_01877"/>
    </source>
</evidence>
<dbReference type="InterPro" id="IPR014776">
    <property type="entry name" value="4pyrrole_Mease_sub2"/>
</dbReference>
<dbReference type="HOGENOM" id="CLU_044779_4_0_12"/>
<dbReference type="PANTHER" id="PTHR46111">
    <property type="entry name" value="RIBOSOMAL RNA SMALL SUBUNIT METHYLTRANSFERASE I"/>
    <property type="match status" value="1"/>
</dbReference>
<feature type="domain" description="Tetrapyrrole methylase" evidence="7">
    <location>
        <begin position="10"/>
        <end position="208"/>
    </location>
</feature>
<organism evidence="8 9">
    <name type="scientific">Turneriella parva (strain ATCC BAA-1111 / DSM 21527 / NCTC 11395 / H)</name>
    <name type="common">Leptospira parva</name>
    <dbReference type="NCBI Taxonomy" id="869212"/>
    <lineage>
        <taxon>Bacteria</taxon>
        <taxon>Pseudomonadati</taxon>
        <taxon>Spirochaetota</taxon>
        <taxon>Spirochaetia</taxon>
        <taxon>Leptospirales</taxon>
        <taxon>Leptospiraceae</taxon>
        <taxon>Turneriella</taxon>
    </lineage>
</organism>
<evidence type="ECO:0000313" key="8">
    <source>
        <dbReference type="EMBL" id="AFM14285.1"/>
    </source>
</evidence>
<dbReference type="Gene3D" id="3.40.1010.10">
    <property type="entry name" value="Cobalt-precorrin-4 Transmethylase, Domain 1"/>
    <property type="match status" value="1"/>
</dbReference>
<dbReference type="STRING" id="869212.Turpa_3651"/>
<keyword evidence="9" id="KW-1185">Reference proteome</keyword>
<dbReference type="HAMAP" id="MF_01877">
    <property type="entry name" value="16SrRNA_methyltr_I"/>
    <property type="match status" value="1"/>
</dbReference>
<dbReference type="PANTHER" id="PTHR46111:SF1">
    <property type="entry name" value="RIBOSOMAL RNA SMALL SUBUNIT METHYLTRANSFERASE I"/>
    <property type="match status" value="1"/>
</dbReference>
<dbReference type="Pfam" id="PF00590">
    <property type="entry name" value="TP_methylase"/>
    <property type="match status" value="1"/>
</dbReference>
<dbReference type="Proteomes" id="UP000006048">
    <property type="component" value="Chromosome"/>
</dbReference>
<dbReference type="GO" id="GO:0005737">
    <property type="term" value="C:cytoplasm"/>
    <property type="evidence" value="ECO:0007669"/>
    <property type="project" value="UniProtKB-SubCell"/>
</dbReference>
<evidence type="ECO:0000259" key="7">
    <source>
        <dbReference type="Pfam" id="PF00590"/>
    </source>
</evidence>
<dbReference type="CDD" id="cd11648">
    <property type="entry name" value="RsmI"/>
    <property type="match status" value="1"/>
</dbReference>
<dbReference type="SUPFAM" id="SSF53790">
    <property type="entry name" value="Tetrapyrrole methylase"/>
    <property type="match status" value="1"/>
</dbReference>
<protein>
    <recommendedName>
        <fullName evidence="6">Ribosomal RNA small subunit methyltransferase I</fullName>
        <ecNumber evidence="6">2.1.1.198</ecNumber>
    </recommendedName>
    <alternativeName>
        <fullName evidence="6">16S rRNA 2'-O-ribose C1402 methyltransferase</fullName>
    </alternativeName>
    <alternativeName>
        <fullName evidence="6">rRNA (cytidine-2'-O-)-methyltransferase RsmI</fullName>
    </alternativeName>
</protein>
<comment type="catalytic activity">
    <reaction evidence="6">
        <text>cytidine(1402) in 16S rRNA + S-adenosyl-L-methionine = 2'-O-methylcytidine(1402) in 16S rRNA + S-adenosyl-L-homocysteine + H(+)</text>
        <dbReference type="Rhea" id="RHEA:42924"/>
        <dbReference type="Rhea" id="RHEA-COMP:10285"/>
        <dbReference type="Rhea" id="RHEA-COMP:10286"/>
        <dbReference type="ChEBI" id="CHEBI:15378"/>
        <dbReference type="ChEBI" id="CHEBI:57856"/>
        <dbReference type="ChEBI" id="CHEBI:59789"/>
        <dbReference type="ChEBI" id="CHEBI:74495"/>
        <dbReference type="ChEBI" id="CHEBI:82748"/>
        <dbReference type="EC" id="2.1.1.198"/>
    </reaction>
</comment>
<evidence type="ECO:0000256" key="2">
    <source>
        <dbReference type="ARBA" id="ARBA00022552"/>
    </source>
</evidence>
<dbReference type="PATRIC" id="fig|869212.3.peg.3672"/>
<dbReference type="NCBIfam" id="TIGR00096">
    <property type="entry name" value="16S rRNA (cytidine(1402)-2'-O)-methyltransferase"/>
    <property type="match status" value="1"/>
</dbReference>
<evidence type="ECO:0000256" key="4">
    <source>
        <dbReference type="ARBA" id="ARBA00022679"/>
    </source>
</evidence>
<reference evidence="8 9" key="1">
    <citation type="submission" date="2012-06" db="EMBL/GenBank/DDBJ databases">
        <title>The complete chromosome of genome of Turneriella parva DSM 21527.</title>
        <authorList>
            <consortium name="US DOE Joint Genome Institute (JGI-PGF)"/>
            <person name="Lucas S."/>
            <person name="Han J."/>
            <person name="Lapidus A."/>
            <person name="Bruce D."/>
            <person name="Goodwin L."/>
            <person name="Pitluck S."/>
            <person name="Peters L."/>
            <person name="Kyrpides N."/>
            <person name="Mavromatis K."/>
            <person name="Ivanova N."/>
            <person name="Mikhailova N."/>
            <person name="Chertkov O."/>
            <person name="Detter J.C."/>
            <person name="Tapia R."/>
            <person name="Han C."/>
            <person name="Land M."/>
            <person name="Hauser L."/>
            <person name="Markowitz V."/>
            <person name="Cheng J.-F."/>
            <person name="Hugenholtz P."/>
            <person name="Woyke T."/>
            <person name="Wu D."/>
            <person name="Gronow S."/>
            <person name="Wellnitz S."/>
            <person name="Brambilla E."/>
            <person name="Klenk H.-P."/>
            <person name="Eisen J.A."/>
        </authorList>
    </citation>
    <scope>NUCLEOTIDE SEQUENCE [LARGE SCALE GENOMIC DNA]</scope>
    <source>
        <strain evidence="9">ATCC BAA-1111 / DSM 21527 / NCTC 11395 / H</strain>
    </source>
</reference>
<proteinExistence type="inferred from homology"/>
<dbReference type="Gene3D" id="3.30.950.10">
    <property type="entry name" value="Methyltransferase, Cobalt-precorrin-4 Transmethylase, Domain 2"/>
    <property type="match status" value="1"/>
</dbReference>
<keyword evidence="2 6" id="KW-0698">rRNA processing</keyword>
<dbReference type="GO" id="GO:0070677">
    <property type="term" value="F:rRNA (cytosine-2'-O-)-methyltransferase activity"/>
    <property type="evidence" value="ECO:0007669"/>
    <property type="project" value="UniProtKB-UniRule"/>
</dbReference>
<keyword evidence="1 6" id="KW-0963">Cytoplasm</keyword>
<dbReference type="OrthoDB" id="9809084at2"/>
<dbReference type="RefSeq" id="WP_014804762.1">
    <property type="nucleotide sequence ID" value="NC_018020.1"/>
</dbReference>
<dbReference type="EMBL" id="CP002959">
    <property type="protein sequence ID" value="AFM14285.1"/>
    <property type="molecule type" value="Genomic_DNA"/>
</dbReference>
<dbReference type="PIRSF" id="PIRSF005917">
    <property type="entry name" value="MTase_YraL"/>
    <property type="match status" value="1"/>
</dbReference>
<comment type="function">
    <text evidence="6">Catalyzes the 2'-O-methylation of the ribose of cytidine 1402 (C1402) in 16S rRNA.</text>
</comment>
<dbReference type="EC" id="2.1.1.198" evidence="6"/>
<dbReference type="InterPro" id="IPR000878">
    <property type="entry name" value="4pyrrol_Mease"/>
</dbReference>
<sequence>MAGHTSGGVLYSVAIPIGNSDDITLRAKEILQTVDFIACEDTRKALDLFRRTGITTRARLFVHNPFKEAQSAEGLIRFLNEGQKGALISDAGTPRLSDPGARILRLCHENGVRVVPIPGASALTALVSITPFSVDPLLFLGFLSPKSGRRINELTKYADFEGAIALYESVHRIEKTLQDIGTVFPGAEVLIGRELTKTHEDFFLGPISAAVSWAAGKQGEFALIFKPAK</sequence>
<dbReference type="InterPro" id="IPR035996">
    <property type="entry name" value="4pyrrol_Methylase_sf"/>
</dbReference>
<dbReference type="InterPro" id="IPR008189">
    <property type="entry name" value="rRNA_ssu_MeTfrase_I"/>
</dbReference>
<keyword evidence="3 6" id="KW-0489">Methyltransferase</keyword>
<dbReference type="InterPro" id="IPR014777">
    <property type="entry name" value="4pyrrole_Mease_sub1"/>
</dbReference>
<name>I4BAH8_TURPD</name>
<evidence type="ECO:0000313" key="9">
    <source>
        <dbReference type="Proteomes" id="UP000006048"/>
    </source>
</evidence>
<comment type="similarity">
    <text evidence="6">Belongs to the methyltransferase superfamily. RsmI family.</text>
</comment>
<gene>
    <name evidence="6" type="primary">rsmI</name>
    <name evidence="8" type="ordered locus">Turpa_3651</name>
</gene>
<dbReference type="KEGG" id="tpx:Turpa_3651"/>
<evidence type="ECO:0000256" key="3">
    <source>
        <dbReference type="ARBA" id="ARBA00022603"/>
    </source>
</evidence>
<dbReference type="AlphaFoldDB" id="I4BAH8"/>
<dbReference type="InterPro" id="IPR018063">
    <property type="entry name" value="SAM_MeTrfase_RsmI_CS"/>
</dbReference>
<dbReference type="PROSITE" id="PS01296">
    <property type="entry name" value="RSMI"/>
    <property type="match status" value="1"/>
</dbReference>
<accession>I4BAH8</accession>
<keyword evidence="5 6" id="KW-0949">S-adenosyl-L-methionine</keyword>
<evidence type="ECO:0000256" key="5">
    <source>
        <dbReference type="ARBA" id="ARBA00022691"/>
    </source>
</evidence>
<keyword evidence="4 6" id="KW-0808">Transferase</keyword>
<comment type="subcellular location">
    <subcellularLocation>
        <location evidence="6">Cytoplasm</location>
    </subcellularLocation>
</comment>
<evidence type="ECO:0000256" key="1">
    <source>
        <dbReference type="ARBA" id="ARBA00022490"/>
    </source>
</evidence>